<gene>
    <name evidence="7" type="ORF">NM686_005315</name>
</gene>
<comment type="similarity">
    <text evidence="6">Belongs to the AcsB/BcsB family.</text>
</comment>
<evidence type="ECO:0000256" key="3">
    <source>
        <dbReference type="ARBA" id="ARBA00022692"/>
    </source>
</evidence>
<accession>A0ABY7GN57</accession>
<evidence type="ECO:0000313" key="8">
    <source>
        <dbReference type="Proteomes" id="UP001162780"/>
    </source>
</evidence>
<dbReference type="Proteomes" id="UP001162780">
    <property type="component" value="Chromosome"/>
</dbReference>
<dbReference type="RefSeq" id="WP_255186845.1">
    <property type="nucleotide sequence ID" value="NZ_CP113517.1"/>
</dbReference>
<evidence type="ECO:0000256" key="4">
    <source>
        <dbReference type="ARBA" id="ARBA00022989"/>
    </source>
</evidence>
<evidence type="ECO:0000256" key="6">
    <source>
        <dbReference type="RuleBase" id="RU365021"/>
    </source>
</evidence>
<dbReference type="Gene3D" id="2.60.120.260">
    <property type="entry name" value="Galactose-binding domain-like"/>
    <property type="match status" value="2"/>
</dbReference>
<keyword evidence="5 6" id="KW-0472">Membrane</keyword>
<dbReference type="InterPro" id="IPR018513">
    <property type="entry name" value="Cell_synthase_bac"/>
</dbReference>
<proteinExistence type="inferred from homology"/>
<evidence type="ECO:0000256" key="2">
    <source>
        <dbReference type="ARBA" id="ARBA00022475"/>
    </source>
</evidence>
<keyword evidence="3 6" id="KW-0812">Transmembrane</keyword>
<comment type="subunit">
    <text evidence="6">Tightly associated with the cellulose synthase catalytic subunit.</text>
</comment>
<dbReference type="PANTHER" id="PTHR39083:SF1">
    <property type="entry name" value="CYCLIC DI-GMP-BINDING PROTEIN"/>
    <property type="match status" value="1"/>
</dbReference>
<keyword evidence="8" id="KW-1185">Reference proteome</keyword>
<dbReference type="EMBL" id="CP113517">
    <property type="protein sequence ID" value="WAR45938.1"/>
    <property type="molecule type" value="Genomic_DNA"/>
</dbReference>
<keyword evidence="6" id="KW-0732">Signal</keyword>
<keyword evidence="6" id="KW-0997">Cell inner membrane</keyword>
<feature type="chain" id="PRO_5044969713" description="Cyclic di-GMP-binding protein" evidence="6">
    <location>
        <begin position="23"/>
        <end position="738"/>
    </location>
</feature>
<comment type="function">
    <text evidence="6">Binds the cellulose synthase activator, bis-(3'-5') cyclic diguanylic acid (c-di-GMP).</text>
</comment>
<comment type="pathway">
    <text evidence="6">Glycan metabolism; bacterial cellulose biosynthesis.</text>
</comment>
<keyword evidence="4 6" id="KW-1133">Transmembrane helix</keyword>
<evidence type="ECO:0000313" key="7">
    <source>
        <dbReference type="EMBL" id="WAR45938.1"/>
    </source>
</evidence>
<keyword evidence="2 6" id="KW-1003">Cell membrane</keyword>
<sequence length="738" mass="81365">MLKNALVILCSLGLLVSNSLSAAIQSTTAPISQYMTSNEPLMLRHADGKYNFSVPISDRVEPLSATLSLALTNSNLLQGNRSQIAVFVNDYVVGQLKLDPVNNHTLAKFEIDREYLKPGYNKISFIAAQHYTESECEDWSAPELWTHIDTVKSTFTLNYEAAEVRESLAALNELINDRVGSYPLTILRGDTAISDHYLYWGALIGQAAKLRLKYVPLQLEEKSITASGDNSQGFAIDPEQLKNDAILVGSKAQIGSLIPPKISEAIQGPYLGIFRQDHDKTHFILVVSGNNDEQVTAAAQALALLNGRFPDQQQSVFQAPLLHSDASLLAPGVVTPGNAYQFKQLAYLDQLQETGEASLELRLPADLYSTEDSRVTLNLNLAYGAAMRNDSVINIELNDTFVNAIHLKEAEGAHYQNYQITLPLRSFRPGLNRLKFKAELTPSVSGQCTYVQRNNLVAQLYPDSTISFPEAGHVAQLPDLKLFADTGFPLAQNASAKATVFKLLDTSSDSIAATWQLIATLAAQQQTPLFDIRITQGDMPDADNVVLIGKLGGIAQAEKLFADAPVKLGESTRFPYSFKQQHQASEESMLERLDRLFFGNAPKPEPVQISQANVALSQTGGLGEQFLLMSYPHAKGNGVVLALLGGDHNSLSQGLRVLESPALWNQLQGNVFLWDNQAHFDWQREGATMTLGDGNLRLTLTMHFSKHPWQWLFIVVLTLVLAAWITHKLLNQYQRSKH</sequence>
<evidence type="ECO:0000256" key="1">
    <source>
        <dbReference type="ARBA" id="ARBA00004162"/>
    </source>
</evidence>
<keyword evidence="6" id="KW-0973">c-di-GMP</keyword>
<evidence type="ECO:0000256" key="5">
    <source>
        <dbReference type="ARBA" id="ARBA00023136"/>
    </source>
</evidence>
<comment type="subcellular location">
    <subcellularLocation>
        <location evidence="6">Cell inner membrane</location>
    </subcellularLocation>
    <subcellularLocation>
        <location evidence="1">Cell membrane</location>
        <topology evidence="1">Single-pass membrane protein</topology>
    </subcellularLocation>
</comment>
<keyword evidence="6" id="KW-0135">Cellulose biosynthesis</keyword>
<feature type="transmembrane region" description="Helical" evidence="6">
    <location>
        <begin position="709"/>
        <end position="730"/>
    </location>
</feature>
<reference evidence="7" key="1">
    <citation type="submission" date="2022-11" db="EMBL/GenBank/DDBJ databases">
        <title>Methylomonas rapida sp. nov., Carotenoid-Producing Obligate Methanotrophs with High Growth Characteristics and Biotechnological Potential.</title>
        <authorList>
            <person name="Tikhonova E.N."/>
            <person name="Suleimanov R.Z."/>
            <person name="Miroshnikov K."/>
            <person name="Oshkin I.Y."/>
            <person name="Belova S.E."/>
            <person name="Danilova O.V."/>
            <person name="Ashikhmin A."/>
            <person name="Konopkin A."/>
            <person name="But S.Y."/>
            <person name="Khmelenina V.N."/>
            <person name="Kuznetsov N."/>
            <person name="Pimenov N.V."/>
            <person name="Dedysh S.N."/>
        </authorList>
    </citation>
    <scope>NUCLEOTIDE SEQUENCE</scope>
    <source>
        <strain evidence="7">MP1</strain>
    </source>
</reference>
<dbReference type="Pfam" id="PF03170">
    <property type="entry name" value="BcsB"/>
    <property type="match status" value="1"/>
</dbReference>
<dbReference type="PANTHER" id="PTHR39083">
    <property type="entry name" value="CYCLIC DI-GMP-BINDING PROTEIN"/>
    <property type="match status" value="1"/>
</dbReference>
<protein>
    <recommendedName>
        <fullName evidence="6">Cyclic di-GMP-binding protein</fullName>
    </recommendedName>
    <alternativeName>
        <fullName evidence="6">Cellulose synthase regulatory subunit</fullName>
    </alternativeName>
</protein>
<name>A0ABY7GN57_9GAMM</name>
<feature type="signal peptide" evidence="6">
    <location>
        <begin position="1"/>
        <end position="22"/>
    </location>
</feature>
<organism evidence="7 8">
    <name type="scientific">Methylomonas rapida</name>
    <dbReference type="NCBI Taxonomy" id="2963939"/>
    <lineage>
        <taxon>Bacteria</taxon>
        <taxon>Pseudomonadati</taxon>
        <taxon>Pseudomonadota</taxon>
        <taxon>Gammaproteobacteria</taxon>
        <taxon>Methylococcales</taxon>
        <taxon>Methylococcaceae</taxon>
        <taxon>Methylomonas</taxon>
    </lineage>
</organism>